<sequence>MCFNMQNQHVEILDSSSLQIDFEHKYSETPLVLRDMFVQFLSERGLDNNGKVFREPSINCLQMAWRELKNEHNNGLWSMRHMETYNGQGTKALDCGIKKEDAKLLNALRKKYCATL</sequence>
<evidence type="ECO:0000313" key="1">
    <source>
        <dbReference type="EMBL" id="CAH9089651.1"/>
    </source>
</evidence>
<comment type="caution">
    <text evidence="2">The sequence shown here is derived from an EMBL/GenBank/DDBJ whole genome shotgun (WGS) entry which is preliminary data.</text>
</comment>
<dbReference type="EMBL" id="CAMAPF010000062">
    <property type="protein sequence ID" value="CAH9089651.1"/>
    <property type="molecule type" value="Genomic_DNA"/>
</dbReference>
<name>A0AAV0D6Q0_9ASTE</name>
<reference evidence="2" key="1">
    <citation type="submission" date="2022-07" db="EMBL/GenBank/DDBJ databases">
        <authorList>
            <person name="Macas J."/>
            <person name="Novak P."/>
            <person name="Neumann P."/>
        </authorList>
    </citation>
    <scope>NUCLEOTIDE SEQUENCE</scope>
</reference>
<feature type="non-terminal residue" evidence="2">
    <location>
        <position position="116"/>
    </location>
</feature>
<dbReference type="Proteomes" id="UP001152523">
    <property type="component" value="Unassembled WGS sequence"/>
</dbReference>
<gene>
    <name evidence="1" type="ORF">CEPIT_LOCUS10958</name>
    <name evidence="2" type="ORF">CEPIT_LOCUS12077</name>
</gene>
<dbReference type="AlphaFoldDB" id="A0AAV0D6Q0"/>
<organism evidence="2 3">
    <name type="scientific">Cuscuta epithymum</name>
    <dbReference type="NCBI Taxonomy" id="186058"/>
    <lineage>
        <taxon>Eukaryota</taxon>
        <taxon>Viridiplantae</taxon>
        <taxon>Streptophyta</taxon>
        <taxon>Embryophyta</taxon>
        <taxon>Tracheophyta</taxon>
        <taxon>Spermatophyta</taxon>
        <taxon>Magnoliopsida</taxon>
        <taxon>eudicotyledons</taxon>
        <taxon>Gunneridae</taxon>
        <taxon>Pentapetalae</taxon>
        <taxon>asterids</taxon>
        <taxon>lamiids</taxon>
        <taxon>Solanales</taxon>
        <taxon>Convolvulaceae</taxon>
        <taxon>Cuscuteae</taxon>
        <taxon>Cuscuta</taxon>
        <taxon>Cuscuta subgen. Cuscuta</taxon>
    </lineage>
</organism>
<keyword evidence="3" id="KW-1185">Reference proteome</keyword>
<accession>A0AAV0D6Q0</accession>
<proteinExistence type="predicted"/>
<evidence type="ECO:0000313" key="2">
    <source>
        <dbReference type="EMBL" id="CAH9092381.1"/>
    </source>
</evidence>
<protein>
    <submittedName>
        <fullName evidence="2">Uncharacterized protein</fullName>
    </submittedName>
</protein>
<dbReference type="EMBL" id="CAMAPF010000073">
    <property type="protein sequence ID" value="CAH9092381.1"/>
    <property type="molecule type" value="Genomic_DNA"/>
</dbReference>
<evidence type="ECO:0000313" key="3">
    <source>
        <dbReference type="Proteomes" id="UP001152523"/>
    </source>
</evidence>